<comment type="caution">
    <text evidence="2">The sequence shown here is derived from an EMBL/GenBank/DDBJ whole genome shotgun (WGS) entry which is preliminary data.</text>
</comment>
<feature type="region of interest" description="Disordered" evidence="1">
    <location>
        <begin position="27"/>
        <end position="165"/>
    </location>
</feature>
<proteinExistence type="predicted"/>
<reference evidence="2 3" key="1">
    <citation type="submission" date="2020-01" db="EMBL/GenBank/DDBJ databases">
        <authorList>
            <person name="Gupta K D."/>
        </authorList>
    </citation>
    <scope>NUCLEOTIDE SEQUENCE [LARGE SCALE GENOMIC DNA]</scope>
</reference>
<dbReference type="Proteomes" id="UP000467700">
    <property type="component" value="Unassembled WGS sequence"/>
</dbReference>
<gene>
    <name evidence="2" type="ORF">AAE3_LOCUS9728</name>
</gene>
<dbReference type="AlphaFoldDB" id="A0A8S0W2E9"/>
<evidence type="ECO:0000313" key="3">
    <source>
        <dbReference type="Proteomes" id="UP000467700"/>
    </source>
</evidence>
<evidence type="ECO:0000313" key="2">
    <source>
        <dbReference type="EMBL" id="CAA7267505.1"/>
    </source>
</evidence>
<accession>A0A8S0W2E9</accession>
<sequence>MSRVERMLTRIERVLYSVVEAMHDDEQAARLAPPAEAPMTRARRSQAKKANALPPSAPTCPCAPSPPRPESSSDVGMHTPAAPAPPQKEDTTNAPTPPPAPTQPSAAPMPAPDRSAIGPDAPDGIAARASAMPAAAPSTGAAPVSKQSASADTEEAPMGAAADAEDSNMDTGIVMPAFNLSDFSLSDTEEDAPPLTPMGEVEDVATTPGRSCSPSLTPLSANPAPPGPSIIPTAAPVIPAADSAPVANTGPPAVNITPAPSPAPAPELVTKEGEASAPIIAHLSVQLIPPMLQTSQEAATSAPTTLIPPNPPTPSKPQHLFPLRWKKHQHQLHCTGALGAHHPFLRQ</sequence>
<organism evidence="2 3">
    <name type="scientific">Cyclocybe aegerita</name>
    <name type="common">Black poplar mushroom</name>
    <name type="synonym">Agrocybe aegerita</name>
    <dbReference type="NCBI Taxonomy" id="1973307"/>
    <lineage>
        <taxon>Eukaryota</taxon>
        <taxon>Fungi</taxon>
        <taxon>Dikarya</taxon>
        <taxon>Basidiomycota</taxon>
        <taxon>Agaricomycotina</taxon>
        <taxon>Agaricomycetes</taxon>
        <taxon>Agaricomycetidae</taxon>
        <taxon>Agaricales</taxon>
        <taxon>Agaricineae</taxon>
        <taxon>Bolbitiaceae</taxon>
        <taxon>Cyclocybe</taxon>
    </lineage>
</organism>
<name>A0A8S0W2E9_CYCAE</name>
<evidence type="ECO:0000256" key="1">
    <source>
        <dbReference type="SAM" id="MobiDB-lite"/>
    </source>
</evidence>
<feature type="compositionally biased region" description="Pro residues" evidence="1">
    <location>
        <begin position="95"/>
        <end position="111"/>
    </location>
</feature>
<protein>
    <submittedName>
        <fullName evidence="2">Uncharacterized protein</fullName>
    </submittedName>
</protein>
<keyword evidence="3" id="KW-1185">Reference proteome</keyword>
<feature type="compositionally biased region" description="Pro residues" evidence="1">
    <location>
        <begin position="55"/>
        <end position="69"/>
    </location>
</feature>
<feature type="compositionally biased region" description="Low complexity" evidence="1">
    <location>
        <begin position="126"/>
        <end position="145"/>
    </location>
</feature>
<dbReference type="EMBL" id="CACVBS010000060">
    <property type="protein sequence ID" value="CAA7267505.1"/>
    <property type="molecule type" value="Genomic_DNA"/>
</dbReference>